<dbReference type="AlphaFoldDB" id="S4NGK4"/>
<organism evidence="1 2">
    <name type="scientific">Lentilactobacillus otakiensis DSM 19908 = JCM 15040</name>
    <dbReference type="NCBI Taxonomy" id="1423780"/>
    <lineage>
        <taxon>Bacteria</taxon>
        <taxon>Bacillati</taxon>
        <taxon>Bacillota</taxon>
        <taxon>Bacilli</taxon>
        <taxon>Lactobacillales</taxon>
        <taxon>Lactobacillaceae</taxon>
        <taxon>Lentilactobacillus</taxon>
    </lineage>
</organism>
<dbReference type="Proteomes" id="UP000016361">
    <property type="component" value="Unassembled WGS sequence"/>
</dbReference>
<reference evidence="2" key="1">
    <citation type="journal article" date="2013" name="Genome Announc.">
        <title>Draft Genome Sequence of D-Branched-Chain Amino Acid Producer Lactobacillus otakiensis JCM 15040T, Isolated from a Traditional Japanese Pickle.</title>
        <authorList>
            <person name="Doi K."/>
            <person name="Mori K."/>
            <person name="Mutaguchi Y."/>
            <person name="Tashiro K."/>
            <person name="Fujino Y."/>
            <person name="Ohmori T."/>
            <person name="Kuhara S."/>
            <person name="Ohshima T."/>
        </authorList>
    </citation>
    <scope>NUCLEOTIDE SEQUENCE [LARGE SCALE GENOMIC DNA]</scope>
    <source>
        <strain evidence="2">JCM 15040</strain>
    </source>
</reference>
<evidence type="ECO:0000313" key="1">
    <source>
        <dbReference type="EMBL" id="GAD16387.1"/>
    </source>
</evidence>
<protein>
    <submittedName>
        <fullName evidence="1">Uncharacterized protein</fullName>
    </submittedName>
</protein>
<proteinExistence type="predicted"/>
<evidence type="ECO:0000313" key="2">
    <source>
        <dbReference type="Proteomes" id="UP000016361"/>
    </source>
</evidence>
<accession>S4NGK4</accession>
<name>S4NGK4_9LACO</name>
<gene>
    <name evidence="1" type="ORF">LOT_0925</name>
</gene>
<sequence>MQHDREIIEAAFKDVEEGKLLTEEEMEQKFGKYGWHD</sequence>
<dbReference type="EMBL" id="BASH01000002">
    <property type="protein sequence ID" value="GAD16387.1"/>
    <property type="molecule type" value="Genomic_DNA"/>
</dbReference>
<comment type="caution">
    <text evidence="1">The sequence shown here is derived from an EMBL/GenBank/DDBJ whole genome shotgun (WGS) entry which is preliminary data.</text>
</comment>
<keyword evidence="2" id="KW-1185">Reference proteome</keyword>